<feature type="transmembrane region" description="Helical" evidence="1">
    <location>
        <begin position="28"/>
        <end position="47"/>
    </location>
</feature>
<protein>
    <submittedName>
        <fullName evidence="2">Uncharacterized protein</fullName>
    </submittedName>
</protein>
<reference evidence="2 3" key="1">
    <citation type="submission" date="2019-03" db="EMBL/GenBank/DDBJ databases">
        <title>Genomic Encyclopedia of Type Strains, Phase III (KMG-III): the genomes of soil and plant-associated and newly described type strains.</title>
        <authorList>
            <person name="Whitman W."/>
        </authorList>
    </citation>
    <scope>NUCLEOTIDE SEQUENCE [LARGE SCALE GENOMIC DNA]</scope>
    <source>
        <strain evidence="2 3">CECT 7972</strain>
    </source>
</reference>
<organism evidence="2 3">
    <name type="scientific">Listeria rocourtiae</name>
    <dbReference type="NCBI Taxonomy" id="647910"/>
    <lineage>
        <taxon>Bacteria</taxon>
        <taxon>Bacillati</taxon>
        <taxon>Bacillota</taxon>
        <taxon>Bacilli</taxon>
        <taxon>Bacillales</taxon>
        <taxon>Listeriaceae</taxon>
        <taxon>Listeria</taxon>
    </lineage>
</organism>
<gene>
    <name evidence="2" type="ORF">DFP96_102416</name>
</gene>
<dbReference type="EMBL" id="SNZK01000002">
    <property type="protein sequence ID" value="TDR54821.1"/>
    <property type="molecule type" value="Genomic_DNA"/>
</dbReference>
<dbReference type="AlphaFoldDB" id="A0A4R6ZQD5"/>
<feature type="transmembrane region" description="Helical" evidence="1">
    <location>
        <begin position="5"/>
        <end position="22"/>
    </location>
</feature>
<dbReference type="Proteomes" id="UP000295558">
    <property type="component" value="Unassembled WGS sequence"/>
</dbReference>
<evidence type="ECO:0000256" key="1">
    <source>
        <dbReference type="SAM" id="Phobius"/>
    </source>
</evidence>
<proteinExistence type="predicted"/>
<comment type="caution">
    <text evidence="2">The sequence shown here is derived from an EMBL/GenBank/DDBJ whole genome shotgun (WGS) entry which is preliminary data.</text>
</comment>
<evidence type="ECO:0000313" key="2">
    <source>
        <dbReference type="EMBL" id="TDR54821.1"/>
    </source>
</evidence>
<evidence type="ECO:0000313" key="3">
    <source>
        <dbReference type="Proteomes" id="UP000295558"/>
    </source>
</evidence>
<sequence>MEKIFYILLTITLIAVFIYFLLPSSVNLLFIRLLLIGSFLSAMAAYYKNNRGKFFSALFGTVVVLILWIR</sequence>
<keyword evidence="1" id="KW-1133">Transmembrane helix</keyword>
<feature type="transmembrane region" description="Helical" evidence="1">
    <location>
        <begin position="54"/>
        <end position="69"/>
    </location>
</feature>
<name>A0A4R6ZQD5_9LIST</name>
<keyword evidence="1" id="KW-0812">Transmembrane</keyword>
<accession>A0A4R6ZQD5</accession>
<keyword evidence="1" id="KW-0472">Membrane</keyword>
<keyword evidence="3" id="KW-1185">Reference proteome</keyword>